<evidence type="ECO:0000256" key="5">
    <source>
        <dbReference type="ARBA" id="ARBA00022771"/>
    </source>
</evidence>
<feature type="domain" description="HIT-type" evidence="14">
    <location>
        <begin position="20"/>
        <end position="54"/>
    </location>
</feature>
<dbReference type="AlphaFoldDB" id="A0A2K1JV72"/>
<dbReference type="InterPro" id="IPR057721">
    <property type="entry name" value="BCD1_alpha/beta"/>
</dbReference>
<dbReference type="RefSeq" id="XP_024387966.1">
    <property type="nucleotide sequence ID" value="XM_024532198.2"/>
</dbReference>
<dbReference type="EnsemblPlants" id="Pp3c11_18200V3.1">
    <property type="protein sequence ID" value="Pp3c11_18200V3.1"/>
    <property type="gene ID" value="Pp3c11_18200"/>
</dbReference>
<evidence type="ECO:0000256" key="3">
    <source>
        <dbReference type="ARBA" id="ARBA00022553"/>
    </source>
</evidence>
<keyword evidence="7" id="KW-0832">Ubl conjugation</keyword>
<evidence type="ECO:0000313" key="15">
    <source>
        <dbReference type="EMBL" id="PNR45416.1"/>
    </source>
</evidence>
<dbReference type="Gramene" id="Pp3c11_18200V3.1">
    <property type="protein sequence ID" value="Pp3c11_18200V3.1"/>
    <property type="gene ID" value="Pp3c11_18200"/>
</dbReference>
<evidence type="ECO:0000256" key="13">
    <source>
        <dbReference type="PROSITE-ProRule" id="PRU00453"/>
    </source>
</evidence>
<evidence type="ECO:0000313" key="17">
    <source>
        <dbReference type="Proteomes" id="UP000006727"/>
    </source>
</evidence>
<keyword evidence="2" id="KW-0690">Ribosome biogenesis</keyword>
<organism evidence="15">
    <name type="scientific">Physcomitrium patens</name>
    <name type="common">Spreading-leaved earth moss</name>
    <name type="synonym">Physcomitrella patens</name>
    <dbReference type="NCBI Taxonomy" id="3218"/>
    <lineage>
        <taxon>Eukaryota</taxon>
        <taxon>Viridiplantae</taxon>
        <taxon>Streptophyta</taxon>
        <taxon>Embryophyta</taxon>
        <taxon>Bryophyta</taxon>
        <taxon>Bryophytina</taxon>
        <taxon>Bryopsida</taxon>
        <taxon>Funariidae</taxon>
        <taxon>Funariales</taxon>
        <taxon>Funariaceae</taxon>
        <taxon>Physcomitrium</taxon>
    </lineage>
</organism>
<reference evidence="16" key="3">
    <citation type="submission" date="2020-12" db="UniProtKB">
        <authorList>
            <consortium name="EnsemblPlants"/>
        </authorList>
    </citation>
    <scope>IDENTIFICATION</scope>
</reference>
<evidence type="ECO:0000256" key="10">
    <source>
        <dbReference type="ARBA" id="ARBA00061949"/>
    </source>
</evidence>
<evidence type="ECO:0000256" key="1">
    <source>
        <dbReference type="ARBA" id="ARBA00022499"/>
    </source>
</evidence>
<gene>
    <name evidence="16" type="primary">LOC112288220</name>
    <name evidence="15" type="ORF">PHYPA_015187</name>
</gene>
<evidence type="ECO:0000256" key="11">
    <source>
        <dbReference type="ARBA" id="ARBA00068630"/>
    </source>
</evidence>
<reference evidence="15 17" key="1">
    <citation type="journal article" date="2008" name="Science">
        <title>The Physcomitrella genome reveals evolutionary insights into the conquest of land by plants.</title>
        <authorList>
            <person name="Rensing S."/>
            <person name="Lang D."/>
            <person name="Zimmer A."/>
            <person name="Terry A."/>
            <person name="Salamov A."/>
            <person name="Shapiro H."/>
            <person name="Nishiyama T."/>
            <person name="Perroud P.-F."/>
            <person name="Lindquist E."/>
            <person name="Kamisugi Y."/>
            <person name="Tanahashi T."/>
            <person name="Sakakibara K."/>
            <person name="Fujita T."/>
            <person name="Oishi K."/>
            <person name="Shin-I T."/>
            <person name="Kuroki Y."/>
            <person name="Toyoda A."/>
            <person name="Suzuki Y."/>
            <person name="Hashimoto A."/>
            <person name="Yamaguchi K."/>
            <person name="Sugano A."/>
            <person name="Kohara Y."/>
            <person name="Fujiyama A."/>
            <person name="Anterola A."/>
            <person name="Aoki S."/>
            <person name="Ashton N."/>
            <person name="Barbazuk W.B."/>
            <person name="Barker E."/>
            <person name="Bennetzen J."/>
            <person name="Bezanilla M."/>
            <person name="Blankenship R."/>
            <person name="Cho S.H."/>
            <person name="Dutcher S."/>
            <person name="Estelle M."/>
            <person name="Fawcett J.A."/>
            <person name="Gundlach H."/>
            <person name="Hanada K."/>
            <person name="Heyl A."/>
            <person name="Hicks K.A."/>
            <person name="Hugh J."/>
            <person name="Lohr M."/>
            <person name="Mayer K."/>
            <person name="Melkozernov A."/>
            <person name="Murata T."/>
            <person name="Nelson D."/>
            <person name="Pils B."/>
            <person name="Prigge M."/>
            <person name="Reiss B."/>
            <person name="Renner T."/>
            <person name="Rombauts S."/>
            <person name="Rushton P."/>
            <person name="Sanderfoot A."/>
            <person name="Schween G."/>
            <person name="Shiu S.-H."/>
            <person name="Stueber K."/>
            <person name="Theodoulou F.L."/>
            <person name="Tu H."/>
            <person name="Van de Peer Y."/>
            <person name="Verrier P.J."/>
            <person name="Waters E."/>
            <person name="Wood A."/>
            <person name="Yang L."/>
            <person name="Cove D."/>
            <person name="Cuming A."/>
            <person name="Hasebe M."/>
            <person name="Lucas S."/>
            <person name="Mishler D.B."/>
            <person name="Reski R."/>
            <person name="Grigoriev I."/>
            <person name="Quatrano R.S."/>
            <person name="Boore J.L."/>
        </authorList>
    </citation>
    <scope>NUCLEOTIDE SEQUENCE [LARGE SCALE GENOMIC DNA]</scope>
    <source>
        <strain evidence="16 17">cv. Gransden 2004</strain>
    </source>
</reference>
<evidence type="ECO:0000256" key="2">
    <source>
        <dbReference type="ARBA" id="ARBA00022517"/>
    </source>
</evidence>
<keyword evidence="6" id="KW-0862">Zinc</keyword>
<name>A0A2K1JV72_PHYPA</name>
<evidence type="ECO:0000259" key="14">
    <source>
        <dbReference type="PROSITE" id="PS51083"/>
    </source>
</evidence>
<comment type="subunit">
    <text evidence="10">Interacts with FBL, SNU13, NOP58, NUFIP1, RUVBL1, RUVBL2 and TAF9. Interacts (via HIT-type zinc finger) with the RUVBL1/RUVBL2 complex in the presence of ADP.</text>
</comment>
<dbReference type="GO" id="GO:0000492">
    <property type="term" value="P:box C/D snoRNP assembly"/>
    <property type="evidence" value="ECO:0000318"/>
    <property type="project" value="GO_Central"/>
</dbReference>
<keyword evidence="17" id="KW-1185">Reference proteome</keyword>
<dbReference type="EnsemblPlants" id="Pp3c11_18200V3.2">
    <property type="protein sequence ID" value="Pp3c11_18200V3.2"/>
    <property type="gene ID" value="Pp3c11_18200"/>
</dbReference>
<protein>
    <recommendedName>
        <fullName evidence="11">Box C/D snoRNA protein 1</fullName>
    </recommendedName>
    <alternativeName>
        <fullName evidence="12">Zinc finger HIT domain-containing protein 6</fullName>
    </alternativeName>
</protein>
<dbReference type="Gene3D" id="3.30.60.190">
    <property type="match status" value="1"/>
</dbReference>
<accession>A0A2K1JV72</accession>
<evidence type="ECO:0000256" key="8">
    <source>
        <dbReference type="ARBA" id="ARBA00049598"/>
    </source>
</evidence>
<dbReference type="GO" id="GO:0070761">
    <property type="term" value="C:pre-snoRNP complex"/>
    <property type="evidence" value="ECO:0000318"/>
    <property type="project" value="GO_Central"/>
</dbReference>
<evidence type="ECO:0000256" key="6">
    <source>
        <dbReference type="ARBA" id="ARBA00022833"/>
    </source>
</evidence>
<dbReference type="OMA" id="YWRVEWL"/>
<dbReference type="STRING" id="3218.A0A2K1JV72"/>
<dbReference type="Gramene" id="Pp3c11_18200V3.2">
    <property type="protein sequence ID" value="Pp3c11_18200V3.2"/>
    <property type="gene ID" value="Pp3c11_18200"/>
</dbReference>
<reference evidence="15 17" key="2">
    <citation type="journal article" date="2018" name="Plant J.">
        <title>The Physcomitrella patens chromosome-scale assembly reveals moss genome structure and evolution.</title>
        <authorList>
            <person name="Lang D."/>
            <person name="Ullrich K.K."/>
            <person name="Murat F."/>
            <person name="Fuchs J."/>
            <person name="Jenkins J."/>
            <person name="Haas F.B."/>
            <person name="Piednoel M."/>
            <person name="Gundlach H."/>
            <person name="Van Bel M."/>
            <person name="Meyberg R."/>
            <person name="Vives C."/>
            <person name="Morata J."/>
            <person name="Symeonidi A."/>
            <person name="Hiss M."/>
            <person name="Muchero W."/>
            <person name="Kamisugi Y."/>
            <person name="Saleh O."/>
            <person name="Blanc G."/>
            <person name="Decker E.L."/>
            <person name="van Gessel N."/>
            <person name="Grimwood J."/>
            <person name="Hayes R.D."/>
            <person name="Graham S.W."/>
            <person name="Gunter L.E."/>
            <person name="McDaniel S.F."/>
            <person name="Hoernstein S.N.W."/>
            <person name="Larsson A."/>
            <person name="Li F.W."/>
            <person name="Perroud P.F."/>
            <person name="Phillips J."/>
            <person name="Ranjan P."/>
            <person name="Rokshar D.S."/>
            <person name="Rothfels C.J."/>
            <person name="Schneider L."/>
            <person name="Shu S."/>
            <person name="Stevenson D.W."/>
            <person name="Thummler F."/>
            <person name="Tillich M."/>
            <person name="Villarreal Aguilar J.C."/>
            <person name="Widiez T."/>
            <person name="Wong G.K."/>
            <person name="Wymore A."/>
            <person name="Zhang Y."/>
            <person name="Zimmer A.D."/>
            <person name="Quatrano R.S."/>
            <person name="Mayer K.F.X."/>
            <person name="Goodstein D."/>
            <person name="Casacuberta J.M."/>
            <person name="Vandepoele K."/>
            <person name="Reski R."/>
            <person name="Cuming A.C."/>
            <person name="Tuskan G.A."/>
            <person name="Maumus F."/>
            <person name="Salse J."/>
            <person name="Schmutz J."/>
            <person name="Rensing S.A."/>
        </authorList>
    </citation>
    <scope>NUCLEOTIDE SEQUENCE [LARGE SCALE GENOMIC DNA]</scope>
    <source>
        <strain evidence="16 17">cv. Gransden 2004</strain>
    </source>
</reference>
<keyword evidence="1" id="KW-1017">Isopeptide bond</keyword>
<dbReference type="GO" id="GO:0005634">
    <property type="term" value="C:nucleus"/>
    <property type="evidence" value="ECO:0000318"/>
    <property type="project" value="GO_Central"/>
</dbReference>
<dbReference type="PANTHER" id="PTHR13483">
    <property type="entry name" value="BOX C_D SNORNA PROTEIN 1-RELATED"/>
    <property type="match status" value="1"/>
</dbReference>
<dbReference type="InterPro" id="IPR051639">
    <property type="entry name" value="BCD1"/>
</dbReference>
<dbReference type="Proteomes" id="UP000006727">
    <property type="component" value="Chromosome 11"/>
</dbReference>
<dbReference type="PaxDb" id="3218-PP1S80_26V6.1"/>
<evidence type="ECO:0000256" key="7">
    <source>
        <dbReference type="ARBA" id="ARBA00022843"/>
    </source>
</evidence>
<evidence type="ECO:0000256" key="9">
    <source>
        <dbReference type="ARBA" id="ARBA00049654"/>
    </source>
</evidence>
<dbReference type="OrthoDB" id="272357at2759"/>
<evidence type="ECO:0000313" key="16">
    <source>
        <dbReference type="EnsemblPlants" id="Pp3c11_18200V3.1"/>
    </source>
</evidence>
<keyword evidence="3" id="KW-0597">Phosphoprotein</keyword>
<dbReference type="PROSITE" id="PS51083">
    <property type="entry name" value="ZF_HIT"/>
    <property type="match status" value="1"/>
</dbReference>
<dbReference type="Pfam" id="PF04438">
    <property type="entry name" value="zf-HIT"/>
    <property type="match status" value="1"/>
</dbReference>
<dbReference type="Pfam" id="PF25790">
    <property type="entry name" value="BCD1"/>
    <property type="match status" value="1"/>
</dbReference>
<comment type="similarity">
    <text evidence="9">Belongs to the BCD1 family.</text>
</comment>
<evidence type="ECO:0000256" key="12">
    <source>
        <dbReference type="ARBA" id="ARBA00077531"/>
    </source>
</evidence>
<dbReference type="InterPro" id="IPR007529">
    <property type="entry name" value="Znf_HIT"/>
</dbReference>
<dbReference type="EMBL" id="ABEU02000011">
    <property type="protein sequence ID" value="PNR45416.1"/>
    <property type="molecule type" value="Genomic_DNA"/>
</dbReference>
<sequence length="300" mass="34428">MGTTAIVPEDSVSVPESKLCQECKKSEWKYKCPRCDLRSCGLDCVKAHKARTGCSGKRDRTAFVPLAEFCDNVLVSDYNLLEEMLRQTEAAKRARAPLGAPKNEMHPAMKSLQQQCKMRDTALVYWPHGMSKRKSNSTFFDRKRKCIFWRIEWTFEGTDVRIVNARVDENSTLKSLIEKHFEARADNVPVITQLRHFTRCHITELKLYFQKEPCEGNKKIYYELDMESTVRSQLSHKTVFEFLVIHVALSADPVKFPVVISQPPPPAAPAPPVFEVNPVDEEPQGKFFREEDIEEGEFVP</sequence>
<comment type="function">
    <text evidence="8">Required for box C/D snoRNAs accumulation involved in snoRNA processing, snoRNA transport to the nucleolus and ribosome biogenesis.</text>
</comment>
<keyword evidence="5 13" id="KW-0863">Zinc-finger</keyword>
<dbReference type="SUPFAM" id="SSF144232">
    <property type="entry name" value="HIT/MYND zinc finger-like"/>
    <property type="match status" value="1"/>
</dbReference>
<dbReference type="GeneID" id="112288220"/>
<dbReference type="GO" id="GO:0008270">
    <property type="term" value="F:zinc ion binding"/>
    <property type="evidence" value="ECO:0007669"/>
    <property type="project" value="UniProtKB-UniRule"/>
</dbReference>
<dbReference type="CDD" id="cd23023">
    <property type="entry name" value="zf-HIT_BCD1"/>
    <property type="match status" value="1"/>
</dbReference>
<dbReference type="FunFam" id="3.30.60.190:FF:000001">
    <property type="entry name" value="box C/D snoRNA protein 1"/>
    <property type="match status" value="1"/>
</dbReference>
<dbReference type="PANTHER" id="PTHR13483:SF3">
    <property type="entry name" value="BOX C_D SNORNA PROTEIN 1"/>
    <property type="match status" value="1"/>
</dbReference>
<keyword evidence="4" id="KW-0479">Metal-binding</keyword>
<evidence type="ECO:0000256" key="4">
    <source>
        <dbReference type="ARBA" id="ARBA00022723"/>
    </source>
</evidence>
<proteinExistence type="inferred from homology"/>
<dbReference type="GO" id="GO:0000463">
    <property type="term" value="P:maturation of LSU-rRNA from tricistronic rRNA transcript (SSU-rRNA, 5.8S rRNA, LSU-rRNA)"/>
    <property type="evidence" value="ECO:0000318"/>
    <property type="project" value="GO_Central"/>
</dbReference>